<gene>
    <name evidence="4" type="ORF">MJG50_01045</name>
</gene>
<dbReference type="SUPFAM" id="SSF50156">
    <property type="entry name" value="PDZ domain-like"/>
    <property type="match status" value="1"/>
</dbReference>
<dbReference type="GO" id="GO:0006508">
    <property type="term" value="P:proteolysis"/>
    <property type="evidence" value="ECO:0007669"/>
    <property type="project" value="UniProtKB-KW"/>
</dbReference>
<feature type="domain" description="Lon proteolytic" evidence="3">
    <location>
        <begin position="231"/>
        <end position="339"/>
    </location>
</feature>
<feature type="domain" description="PDZ" evidence="2">
    <location>
        <begin position="132"/>
        <end position="164"/>
    </location>
</feature>
<dbReference type="Proteomes" id="UP001431131">
    <property type="component" value="Unassembled WGS sequence"/>
</dbReference>
<dbReference type="EC" id="3.4.21.53" evidence="1"/>
<dbReference type="InterPro" id="IPR027065">
    <property type="entry name" value="Lon_Prtase"/>
</dbReference>
<dbReference type="PROSITE" id="PS50106">
    <property type="entry name" value="PDZ"/>
    <property type="match status" value="1"/>
</dbReference>
<keyword evidence="5" id="KW-1185">Reference proteome</keyword>
<dbReference type="GO" id="GO:0004176">
    <property type="term" value="F:ATP-dependent peptidase activity"/>
    <property type="evidence" value="ECO:0007669"/>
    <property type="project" value="UniProtKB-UniRule"/>
</dbReference>
<evidence type="ECO:0000313" key="5">
    <source>
        <dbReference type="Proteomes" id="UP001431131"/>
    </source>
</evidence>
<dbReference type="Pfam" id="PF13180">
    <property type="entry name" value="PDZ_2"/>
    <property type="match status" value="1"/>
</dbReference>
<dbReference type="AlphaFoldDB" id="A0AAW5DTB3"/>
<dbReference type="SUPFAM" id="SSF54211">
    <property type="entry name" value="Ribosomal protein S5 domain 2-like"/>
    <property type="match status" value="1"/>
</dbReference>
<dbReference type="Gene3D" id="3.30.230.10">
    <property type="match status" value="1"/>
</dbReference>
<dbReference type="InterPro" id="IPR008269">
    <property type="entry name" value="Lon_proteolytic"/>
</dbReference>
<feature type="active site" evidence="1">
    <location>
        <position position="237"/>
    </location>
</feature>
<feature type="active site" evidence="1">
    <location>
        <position position="282"/>
    </location>
</feature>
<dbReference type="SMART" id="SM00228">
    <property type="entry name" value="PDZ"/>
    <property type="match status" value="1"/>
</dbReference>
<dbReference type="Pfam" id="PF05362">
    <property type="entry name" value="Lon_C"/>
    <property type="match status" value="1"/>
</dbReference>
<keyword evidence="1" id="KW-0645">Protease</keyword>
<protein>
    <recommendedName>
        <fullName evidence="1">endopeptidase La</fullName>
        <ecNumber evidence="1">3.4.21.53</ecNumber>
    </recommendedName>
</protein>
<evidence type="ECO:0000256" key="1">
    <source>
        <dbReference type="PROSITE-ProRule" id="PRU01122"/>
    </source>
</evidence>
<dbReference type="PROSITE" id="PS51786">
    <property type="entry name" value="LON_PROTEOLYTIC"/>
    <property type="match status" value="1"/>
</dbReference>
<dbReference type="NCBIfam" id="NF041438">
    <property type="entry name" value="SepM_fam_S16"/>
    <property type="match status" value="1"/>
</dbReference>
<dbReference type="InterPro" id="IPR036034">
    <property type="entry name" value="PDZ_sf"/>
</dbReference>
<evidence type="ECO:0000313" key="4">
    <source>
        <dbReference type="EMBL" id="MCH1623897.1"/>
    </source>
</evidence>
<dbReference type="InterPro" id="IPR020568">
    <property type="entry name" value="Ribosomal_Su5_D2-typ_SF"/>
</dbReference>
<proteinExistence type="inferred from homology"/>
<dbReference type="PANTHER" id="PTHR10046">
    <property type="entry name" value="ATP DEPENDENT LON PROTEASE FAMILY MEMBER"/>
    <property type="match status" value="1"/>
</dbReference>
<organism evidence="4 5">
    <name type="scientific">Fredinandcohnia quinoae</name>
    <dbReference type="NCBI Taxonomy" id="2918902"/>
    <lineage>
        <taxon>Bacteria</taxon>
        <taxon>Bacillati</taxon>
        <taxon>Bacillota</taxon>
        <taxon>Bacilli</taxon>
        <taxon>Bacillales</taxon>
        <taxon>Bacillaceae</taxon>
        <taxon>Fredinandcohnia</taxon>
    </lineage>
</organism>
<comment type="catalytic activity">
    <reaction evidence="1">
        <text>Hydrolysis of proteins in presence of ATP.</text>
        <dbReference type="EC" id="3.4.21.53"/>
    </reaction>
</comment>
<dbReference type="RefSeq" id="WP_240251989.1">
    <property type="nucleotide sequence ID" value="NZ_JAKTTI010000001.1"/>
</dbReference>
<sequence>MKKRRSKYFIITLLIILILLVLGTFIKLPYYVTKPGLAQELEPIIDVENGYEVEGKFMLTTIRMGQANIFSYGWAKLNKYYEIYPINQIRKDNESDEEYNNRQLYYMEDSQESAITVAYKYANKPVSTKNHGIYVMQVVKGMPAADDLKPGDRVFQVDGIEIKDQNEFIEYVGNKKENEKITLTFEREGKEQSVTIPIVPFPDIPDKIGIGITLITDKEVISDPKVTIDTEKIGGPSAGLMFTIEIYNQLIKEDLTHGLNIAGTGTINSDGIVGPIGGISQKIVAADNSNVDIFFAPNENGKPNSDYEQALETAKDIKSDMKIIPVDTFEEAIKYLESLSDKK</sequence>
<dbReference type="InterPro" id="IPR001478">
    <property type="entry name" value="PDZ"/>
</dbReference>
<accession>A0AAW5DTB3</accession>
<comment type="similarity">
    <text evidence="1">Belongs to the peptidase S16 family.</text>
</comment>
<dbReference type="EMBL" id="JAKTTI010000001">
    <property type="protein sequence ID" value="MCH1623897.1"/>
    <property type="molecule type" value="Genomic_DNA"/>
</dbReference>
<keyword evidence="1" id="KW-0378">Hydrolase</keyword>
<dbReference type="GO" id="GO:0004252">
    <property type="term" value="F:serine-type endopeptidase activity"/>
    <property type="evidence" value="ECO:0007669"/>
    <property type="project" value="UniProtKB-UniRule"/>
</dbReference>
<evidence type="ECO:0000259" key="3">
    <source>
        <dbReference type="PROSITE" id="PS51786"/>
    </source>
</evidence>
<dbReference type="InterPro" id="IPR014721">
    <property type="entry name" value="Ribsml_uS5_D2-typ_fold_subgr"/>
</dbReference>
<reference evidence="4" key="1">
    <citation type="submission" date="2022-02" db="EMBL/GenBank/DDBJ databases">
        <title>Fredinandcohnia quinoae sp. nov. isolated from Chenopodium quinoa seeds.</title>
        <authorList>
            <person name="Saati-Santamaria Z."/>
            <person name="Flores-Felix J.D."/>
            <person name="Igual J.M."/>
            <person name="Velazquez E."/>
            <person name="Garcia-Fraile P."/>
            <person name="Martinez-Molina E."/>
        </authorList>
    </citation>
    <scope>NUCLEOTIDE SEQUENCE</scope>
    <source>
        <strain evidence="4">SECRCQ15</strain>
    </source>
</reference>
<name>A0AAW5DTB3_9BACI</name>
<evidence type="ECO:0000259" key="2">
    <source>
        <dbReference type="PROSITE" id="PS50106"/>
    </source>
</evidence>
<dbReference type="GO" id="GO:0030163">
    <property type="term" value="P:protein catabolic process"/>
    <property type="evidence" value="ECO:0007669"/>
    <property type="project" value="InterPro"/>
</dbReference>
<dbReference type="Gene3D" id="2.30.42.10">
    <property type="match status" value="1"/>
</dbReference>
<keyword evidence="1" id="KW-0720">Serine protease</keyword>
<comment type="caution">
    <text evidence="4">The sequence shown here is derived from an EMBL/GenBank/DDBJ whole genome shotgun (WGS) entry which is preliminary data.</text>
</comment>
<dbReference type="GO" id="GO:0005524">
    <property type="term" value="F:ATP binding"/>
    <property type="evidence" value="ECO:0007669"/>
    <property type="project" value="InterPro"/>
</dbReference>